<proteinExistence type="predicted"/>
<name>Q4A389_EHV8U</name>
<gene>
    <name evidence="1" type="ORF">EhV044</name>
</gene>
<evidence type="ECO:0000313" key="2">
    <source>
        <dbReference type="Proteomes" id="UP000000863"/>
    </source>
</evidence>
<accession>Q4A389</accession>
<evidence type="ECO:0000313" key="1">
    <source>
        <dbReference type="EMBL" id="CAI65467.1"/>
    </source>
</evidence>
<sequence>MHDRAKEEYFLRKFENALLLRVERKSFDHNKPDSSRTISAVNFVVDEIVNRISATDNYVRLHGINEANIYRSLEYGRIHAMSHEEFSNVWYKNSK</sequence>
<dbReference type="RefSeq" id="YP_293798.1">
    <property type="nucleotide sequence ID" value="NC_007346.1"/>
</dbReference>
<dbReference type="Proteomes" id="UP000000863">
    <property type="component" value="Segment"/>
</dbReference>
<reference evidence="1 2" key="1">
    <citation type="journal article" date="2005" name="Science">
        <title>Complete genome sequence and lytic phase transcription profile of a Coccolithovirus.</title>
        <authorList>
            <person name="Wilson W.H."/>
            <person name="Schroeder D.C."/>
            <person name="Allen M.J."/>
            <person name="Holden M.T.G."/>
            <person name="Parkhill J."/>
            <person name="Barrell B.G."/>
            <person name="Churcher C."/>
            <person name="Hamlin N."/>
            <person name="Mungall K."/>
            <person name="Norbertczak H."/>
            <person name="Quail M.A."/>
            <person name="Price C."/>
            <person name="Rabbinowitsch E."/>
            <person name="Walker D."/>
            <person name="Craigon M."/>
            <person name="Roy D."/>
            <person name="Ghazal P."/>
        </authorList>
    </citation>
    <scope>NUCLEOTIDE SEQUENCE [LARGE SCALE GENOMIC DNA]</scope>
    <source>
        <strain evidence="2">Isolate United Kingdom/English Channel/1999</strain>
    </source>
</reference>
<dbReference type="KEGG" id="vg:3654806"/>
<dbReference type="GeneID" id="3654806"/>
<organismHost>
    <name type="scientific">Emiliania huxleyi</name>
    <name type="common">Coccolithophore</name>
    <name type="synonym">Pontosphaera huxleyi</name>
    <dbReference type="NCBI Taxonomy" id="2903"/>
</organismHost>
<organism evidence="1 2">
    <name type="scientific">Emiliania huxleyi virus 86 (isolate United Kingdom/English Channel/1999)</name>
    <name type="common">EhV-86</name>
    <dbReference type="NCBI Taxonomy" id="654925"/>
    <lineage>
        <taxon>Viruses</taxon>
        <taxon>Varidnaviria</taxon>
        <taxon>Bamfordvirae</taxon>
        <taxon>Nucleocytoviricota</taxon>
        <taxon>Megaviricetes</taxon>
        <taxon>Algavirales</taxon>
        <taxon>Phycodnaviridae</taxon>
        <taxon>Coccolithovirus</taxon>
        <taxon>Coccolithovirus huxleyi</taxon>
        <taxon>Emiliania huxleyi virus 86</taxon>
    </lineage>
</organism>
<keyword evidence="2" id="KW-1185">Reference proteome</keyword>
<dbReference type="EMBL" id="AJ890364">
    <property type="protein sequence ID" value="CAI65467.1"/>
    <property type="molecule type" value="Genomic_DNA"/>
</dbReference>
<protein>
    <submittedName>
        <fullName evidence="1">Uncharacterized protein</fullName>
    </submittedName>
</protein>